<comment type="caution">
    <text evidence="1">The sequence shown here is derived from an EMBL/GenBank/DDBJ whole genome shotgun (WGS) entry which is preliminary data.</text>
</comment>
<organism evidence="1 2">
    <name type="scientific">Aspergillus brasiliensis</name>
    <dbReference type="NCBI Taxonomy" id="319629"/>
    <lineage>
        <taxon>Eukaryota</taxon>
        <taxon>Fungi</taxon>
        <taxon>Dikarya</taxon>
        <taxon>Ascomycota</taxon>
        <taxon>Pezizomycotina</taxon>
        <taxon>Eurotiomycetes</taxon>
        <taxon>Eurotiomycetidae</taxon>
        <taxon>Eurotiales</taxon>
        <taxon>Aspergillaceae</taxon>
        <taxon>Aspergillus</taxon>
        <taxon>Aspergillus subgen. Circumdati</taxon>
    </lineage>
</organism>
<reference evidence="1" key="1">
    <citation type="submission" date="2022-07" db="EMBL/GenBank/DDBJ databases">
        <title>Taxonomy of Aspergillus series Nigri: significant species reduction supported by multi-species coalescent approaches.</title>
        <authorList>
            <person name="Bian C."/>
            <person name="Kusuya Y."/>
            <person name="Sklenar F."/>
            <person name="D'hooge E."/>
            <person name="Yaguchi T."/>
            <person name="Takahashi H."/>
            <person name="Hubka V."/>
        </authorList>
    </citation>
    <scope>NUCLEOTIDE SEQUENCE</scope>
    <source>
        <strain evidence="1">CBS 733.88</strain>
    </source>
</reference>
<evidence type="ECO:0000313" key="1">
    <source>
        <dbReference type="EMBL" id="GKZ19840.1"/>
    </source>
</evidence>
<sequence length="179" mass="20107">MNDGVEIIAKYRIALPDQSIPVPRLYEYSPSEDNPVGVEYILMEKAVGVGLQTSWHGMSKRDRHKLASSIVEFDEKFFNIPCSTRSLYFKAGIQQDLQTALYAPSVPNTEDSEVFCIGPTADYMFSYAMVSQWHDQVGGISEEGWISNKNYDETVQRVAELKSALIASAEGDKEDIRLL</sequence>
<dbReference type="GO" id="GO:0005739">
    <property type="term" value="C:mitochondrion"/>
    <property type="evidence" value="ECO:0007669"/>
    <property type="project" value="TreeGrafter"/>
</dbReference>
<proteinExistence type="predicted"/>
<dbReference type="AlphaFoldDB" id="A0A9W5YL34"/>
<evidence type="ECO:0000313" key="2">
    <source>
        <dbReference type="Proteomes" id="UP001143548"/>
    </source>
</evidence>
<dbReference type="Proteomes" id="UP001143548">
    <property type="component" value="Unassembled WGS sequence"/>
</dbReference>
<name>A0A9W5YL34_9EURO</name>
<gene>
    <name evidence="1" type="ORF">AbraCBS73388_004901</name>
</gene>
<accession>A0A9W5YL34</accession>
<dbReference type="PANTHER" id="PTHR36091:SF1">
    <property type="entry name" value="ALTERED INHERITANCE OF MITOCHONDRIA PROTEIN 9, MITOCHONDRIAL"/>
    <property type="match status" value="1"/>
</dbReference>
<dbReference type="PANTHER" id="PTHR36091">
    <property type="entry name" value="ALTERED INHERITANCE OF MITOCHONDRIA PROTEIN 9, MITOCHONDRIAL"/>
    <property type="match status" value="1"/>
</dbReference>
<dbReference type="EMBL" id="BROQ01000023">
    <property type="protein sequence ID" value="GKZ19840.1"/>
    <property type="molecule type" value="Genomic_DNA"/>
</dbReference>
<protein>
    <submittedName>
        <fullName evidence="1">Phosphotransferase enzyme</fullName>
    </submittedName>
</protein>
<dbReference type="InterPro" id="IPR051035">
    <property type="entry name" value="Mito_inheritance_9"/>
</dbReference>